<keyword evidence="4" id="KW-1185">Reference proteome</keyword>
<feature type="region of interest" description="Disordered" evidence="1">
    <location>
        <begin position="315"/>
        <end position="493"/>
    </location>
</feature>
<feature type="region of interest" description="Disordered" evidence="1">
    <location>
        <begin position="973"/>
        <end position="1002"/>
    </location>
</feature>
<organism evidence="3 4">
    <name type="scientific">Kipferlia bialata</name>
    <dbReference type="NCBI Taxonomy" id="797122"/>
    <lineage>
        <taxon>Eukaryota</taxon>
        <taxon>Metamonada</taxon>
        <taxon>Carpediemonas-like organisms</taxon>
        <taxon>Kipferlia</taxon>
    </lineage>
</organism>
<feature type="compositionally biased region" description="Acidic residues" evidence="1">
    <location>
        <begin position="411"/>
        <end position="436"/>
    </location>
</feature>
<sequence>MTKIYGETLDYEVRVYQEQKGIDVCGYFAIGCFDTILRNMTPGSTRFCQTSIRMHVAGILTGSVDLRTTMFPMEETTTVTAAPNEDRRDITVTSSVRQSETIDMSPPVPLNKRPAQGSPVTLPSDSVYVNTHDVPTIQAEDEIEEMTFDTHSYPDRCDLTEAIVSKDVHTVPSDTVIHALDDGRGAQDQQGETTLPDDSVYVHTAPLDTSTLSLDLDVAPPEHQGEVTLPAGAIYGPSPTHNMSLDVSAYGVDAQEVTLPTSAVYTDSLASPSDNVSCEVPTPTFQFRCDISDAMRSHTVCTVPTHSDIHTREETVTGVSSGATEMEGCDPPATPQRDYPEDPHSDTDPTPPVSPTTALLAGLDHHDSRPDDADSETDLETDMSTRLPCQDTSQRAQGQQDRLRKRYIQAECEEASDDESGDESADASDDEEDVTSDIDQHNGMADVNLFRRLDQEPEFDGNGVPTFYRRPESDEDSQPDISEPEHNDEPDVQDLAPVTQEPFFEQPRPLVTPDVCPETDVPEGHWLHRDPRGLRTQRQPHGGEASTSRDDLPHYEVPNADTLNEHIDLYRGLGRYKSFNMTEWDPNVPVALWNVDTVDYWPKYQRYSTGHCEYRCHFCNAYLFFSETGILTEEEKRTYIEVPSSLYNTKKEKHLVVYGHHCCNKGAVKIPVNPVGSSIKRLHNNLYKHPDAVERMRALNSMFAFTSIYSDARLGANGQGKPILKRKGRLRHRLALGLATPADKFIKYVHRLKLTDGKSVERIAADKRKDKVLQSMMEDFELLMSKNNLVTSYQRCRNIMMSQGTKSEITMILPASRRERRNAEAHIPQEYADDMRDMNDELTPFLIVHNSYIKECEELDVEHNIHFVPHDEKDLHTVHTMNEFYEQLRYPLLFCQGLPGYYKGMVHIRTLKRPKKSKKPDPPEQTSHLEGVLEFKIPPKDSTAPKPVKPSRKVNHTPTDDVVVDMRDHRHWSDKQELVTPDLPPQPADTKKKQEKKKPRVMPQETVTITLRDYHRYILQERGDGSRLLSSGPLTQEFVIGCESREESVNLGYLRTIQDSLLYATYDTLSDAVANHEEDSVGMPITQSVLPSSYNLGPRYLKQQELNCKRIIRKFNMPTFFMTMTMDLEDPDLLKAASKFYGIDPKYRDDLVARVFNDKIKHLDYLLNTVQIFGETVAFTYRVEFQDRNMPHIHALLWLKDPIAAGEADSCVRAEVPDRNVDPLLHDLVMKYMIHGDPEDGCSRYNCGKDAAALKNTTPQRHFEGGGRCTKGYPKAYCDKTSFNEDDGRYTYRRRAVDHNQGTTDTKVKKAHQEDSAELEPEDTYRGHDMNSRVVPYNPALLAIFQCHFNVELCTSIRVSQYLHKNPTQGYIFKQPRLTRAIRKVNQSDEITSFDVSRVLGPVEAAWLIYGFSMGKMTPRVEPLPIHTEGQEGMMIRLSKRATENQKRRLKRTVAKGAKVTKLRGYMDLMVRENTIRERALRADPLADTLDMQRRCELMYEDVPSEYAWKRGAQKEWCRRKRKLTNTPLGRLHSTTPYNGERHYMYLIARDEGGFGSYRDWRTVKGIEYDTYQEAASQRDLLDDKYWRKVLRQAATLAPEGEKDAVIDLLLYIVTRQSVCTPGHLIDTIVKDQVQVEDSIYNIMLSDNIKSLREIYPEWGRYLKMLVLLELREKLVRAGEWSNHMRKAMALDPFMLSNIIA</sequence>
<dbReference type="Pfam" id="PF14214">
    <property type="entry name" value="Helitron_like_N"/>
    <property type="match status" value="1"/>
</dbReference>
<evidence type="ECO:0000259" key="2">
    <source>
        <dbReference type="Pfam" id="PF14214"/>
    </source>
</evidence>
<feature type="region of interest" description="Disordered" evidence="1">
    <location>
        <begin position="913"/>
        <end position="959"/>
    </location>
</feature>
<dbReference type="PANTHER" id="PTHR45786">
    <property type="entry name" value="DNA BINDING PROTEIN-LIKE"/>
    <property type="match status" value="1"/>
</dbReference>
<reference evidence="3 4" key="1">
    <citation type="journal article" date="2018" name="PLoS ONE">
        <title>The draft genome of Kipferlia bialata reveals reductive genome evolution in fornicate parasites.</title>
        <authorList>
            <person name="Tanifuji G."/>
            <person name="Takabayashi S."/>
            <person name="Kume K."/>
            <person name="Takagi M."/>
            <person name="Nakayama T."/>
            <person name="Kamikawa R."/>
            <person name="Inagaki Y."/>
            <person name="Hashimoto T."/>
        </authorList>
    </citation>
    <scope>NUCLEOTIDE SEQUENCE [LARGE SCALE GENOMIC DNA]</scope>
    <source>
        <strain evidence="3">NY0173</strain>
    </source>
</reference>
<feature type="region of interest" description="Disordered" evidence="1">
    <location>
        <begin position="94"/>
        <end position="123"/>
    </location>
</feature>
<feature type="compositionally biased region" description="Basic and acidic residues" evidence="1">
    <location>
        <begin position="522"/>
        <end position="533"/>
    </location>
</feature>
<accession>A0A391NL36</accession>
<dbReference type="PANTHER" id="PTHR45786:SF74">
    <property type="entry name" value="ATP-DEPENDENT DNA HELICASE"/>
    <property type="match status" value="1"/>
</dbReference>
<dbReference type="Proteomes" id="UP000265618">
    <property type="component" value="Unassembled WGS sequence"/>
</dbReference>
<feature type="region of interest" description="Disordered" evidence="1">
    <location>
        <begin position="1298"/>
        <end position="1327"/>
    </location>
</feature>
<feature type="compositionally biased region" description="Polar residues" evidence="1">
    <location>
        <begin position="390"/>
        <end position="400"/>
    </location>
</feature>
<feature type="non-terminal residue" evidence="3">
    <location>
        <position position="1"/>
    </location>
</feature>
<feature type="region of interest" description="Disordered" evidence="1">
    <location>
        <begin position="522"/>
        <end position="558"/>
    </location>
</feature>
<feature type="compositionally biased region" description="Basic and acidic residues" evidence="1">
    <location>
        <begin position="363"/>
        <end position="372"/>
    </location>
</feature>
<gene>
    <name evidence="3" type="ORF">KIPB_000095</name>
</gene>
<protein>
    <recommendedName>
        <fullName evidence="2">Helitron helicase-like domain-containing protein</fullName>
    </recommendedName>
</protein>
<dbReference type="OrthoDB" id="1728974at2759"/>
<dbReference type="EMBL" id="BDIP01000009">
    <property type="protein sequence ID" value="GCA61950.1"/>
    <property type="molecule type" value="Genomic_DNA"/>
</dbReference>
<feature type="domain" description="Helitron helicase-like" evidence="2">
    <location>
        <begin position="1014"/>
        <end position="1197"/>
    </location>
</feature>
<evidence type="ECO:0000313" key="4">
    <source>
        <dbReference type="Proteomes" id="UP000265618"/>
    </source>
</evidence>
<feature type="compositionally biased region" description="Basic and acidic residues" evidence="1">
    <location>
        <begin position="338"/>
        <end position="347"/>
    </location>
</feature>
<name>A0A391NL36_9EUKA</name>
<evidence type="ECO:0000313" key="3">
    <source>
        <dbReference type="EMBL" id="GCA61950.1"/>
    </source>
</evidence>
<evidence type="ECO:0000256" key="1">
    <source>
        <dbReference type="SAM" id="MobiDB-lite"/>
    </source>
</evidence>
<feature type="compositionally biased region" description="Basic and acidic residues" evidence="1">
    <location>
        <begin position="1306"/>
        <end position="1315"/>
    </location>
</feature>
<comment type="caution">
    <text evidence="3">The sequence shown here is derived from an EMBL/GenBank/DDBJ whole genome shotgun (WGS) entry which is preliminary data.</text>
</comment>
<proteinExistence type="predicted"/>
<dbReference type="InterPro" id="IPR025476">
    <property type="entry name" value="Helitron_helicase-like"/>
</dbReference>